<dbReference type="RefSeq" id="WP_369061210.1">
    <property type="nucleotide sequence ID" value="NZ_CP158375.1"/>
</dbReference>
<dbReference type="InterPro" id="IPR036942">
    <property type="entry name" value="Beta-barrel_TonB_sf"/>
</dbReference>
<keyword evidence="3 11" id="KW-1134">Transmembrane beta strand</keyword>
<evidence type="ECO:0000256" key="10">
    <source>
        <dbReference type="ARBA" id="ARBA00023237"/>
    </source>
</evidence>
<keyword evidence="4" id="KW-0410">Iron transport</keyword>
<comment type="subcellular location">
    <subcellularLocation>
        <location evidence="1 11">Cell outer membrane</location>
        <topology evidence="1 11">Multi-pass membrane protein</topology>
    </subcellularLocation>
</comment>
<accession>A0AB39KVI7</accession>
<keyword evidence="9 11" id="KW-0472">Membrane</keyword>
<evidence type="ECO:0000256" key="9">
    <source>
        <dbReference type="ARBA" id="ARBA00023136"/>
    </source>
</evidence>
<evidence type="ECO:0000256" key="12">
    <source>
        <dbReference type="RuleBase" id="RU003357"/>
    </source>
</evidence>
<evidence type="ECO:0000256" key="4">
    <source>
        <dbReference type="ARBA" id="ARBA00022496"/>
    </source>
</evidence>
<evidence type="ECO:0000259" key="15">
    <source>
        <dbReference type="Pfam" id="PF07715"/>
    </source>
</evidence>
<reference evidence="16" key="1">
    <citation type="submission" date="2024-06" db="EMBL/GenBank/DDBJ databases">
        <title>Caulobacter inopinatus, sp. nov.</title>
        <authorList>
            <person name="Donachie S.P."/>
        </authorList>
    </citation>
    <scope>NUCLEOTIDE SEQUENCE</scope>
    <source>
        <strain evidence="16">73W</strain>
    </source>
</reference>
<dbReference type="GO" id="GO:0009279">
    <property type="term" value="C:cell outer membrane"/>
    <property type="evidence" value="ECO:0007669"/>
    <property type="project" value="UniProtKB-SubCell"/>
</dbReference>
<protein>
    <submittedName>
        <fullName evidence="16">TonB-dependent receptor</fullName>
    </submittedName>
</protein>
<keyword evidence="10 11" id="KW-0998">Cell outer membrane</keyword>
<evidence type="ECO:0000256" key="5">
    <source>
        <dbReference type="ARBA" id="ARBA00022692"/>
    </source>
</evidence>
<evidence type="ECO:0000256" key="1">
    <source>
        <dbReference type="ARBA" id="ARBA00004571"/>
    </source>
</evidence>
<dbReference type="SUPFAM" id="SSF56935">
    <property type="entry name" value="Porins"/>
    <property type="match status" value="1"/>
</dbReference>
<dbReference type="PROSITE" id="PS52016">
    <property type="entry name" value="TONB_DEPENDENT_REC_3"/>
    <property type="match status" value="1"/>
</dbReference>
<keyword evidence="8 12" id="KW-0798">TonB box</keyword>
<sequence length="847" mass="90545">MRPFQTSLLAAASLSALVAGAAHAQGNDLIDELIVTAQKREQAAIDVPMALTAYSGDTLEKLGVQDFQQLSRFTPGLLVQDQSPNNPGFVMRGITSDSTEATAEARVSVFQDGVSISKAQGSYIELFDLERVEVAKGPQSTLYGRGAMIGAVNLIQAKADPSAMSAWAKMGGGNYGQINAEGYVNLPINEQFAVRLAGRLRERDGYVDNALGGDAFNSVNTYALRGTLSYRSGGKLSADLIYNFQHDDPTGTAFKSGGFSPTNPLTGQVLAGRAAWEPAALAAPASFGQGELGVDRTVQGATALVNYELTDSLTLASVTAWREFESKEVYDPDGLALPILTGLNHGKGNQWSQELRVNYDAGGRWTGFFGGDFFHEDGSQRTPLQFDERMGLAVLTGQLNAGAAGLGFAPTTPAPAAVFNNTAFTGALVQGIAAALSGNRLLLTPATAGAIAANLRSNHQEVALNRGDLDSVDLFGDVTFRATDRLELSGGLRWTRDEKTTTFSSATIGGRSVLGGVIGAAQLAATGTPAGLAQAQGIIGALQLPIVQQIPTLPNFGLTFQPTTGNGQAFSQDNEDSSFTWRLVGRYALTDDANIYASYARGRRPEVLQAGPPTTPGVAPRFERVEAETVDSYEIGVKTHLREQGLRLEGAVYYFDYDNFQTIQQEGTVFVTTNAGKAKAYGFEGQADWAVAGNVDLFATYAYSHARFDGGAFDGNHFRLSPDHSLSVGGSFRLNALGGQFDFRPTYSYRSKIFFDDNNDLPQYQRPPRVFVADVAQDELQKAYGLLNLRLAFTPADYPLVVEAFVNNALDKEYIIDAGNTGDSLGLPTFIAGAPRMYGLSMAWKFN</sequence>
<feature type="signal peptide" evidence="13">
    <location>
        <begin position="1"/>
        <end position="24"/>
    </location>
</feature>
<evidence type="ECO:0000256" key="3">
    <source>
        <dbReference type="ARBA" id="ARBA00022452"/>
    </source>
</evidence>
<evidence type="ECO:0000259" key="14">
    <source>
        <dbReference type="Pfam" id="PF00593"/>
    </source>
</evidence>
<dbReference type="PANTHER" id="PTHR32552">
    <property type="entry name" value="FERRICHROME IRON RECEPTOR-RELATED"/>
    <property type="match status" value="1"/>
</dbReference>
<evidence type="ECO:0000256" key="11">
    <source>
        <dbReference type="PROSITE-ProRule" id="PRU01360"/>
    </source>
</evidence>
<evidence type="ECO:0000256" key="8">
    <source>
        <dbReference type="ARBA" id="ARBA00023077"/>
    </source>
</evidence>
<comment type="similarity">
    <text evidence="11 12">Belongs to the TonB-dependent receptor family.</text>
</comment>
<dbReference type="Gene3D" id="2.40.170.20">
    <property type="entry name" value="TonB-dependent receptor, beta-barrel domain"/>
    <property type="match status" value="3"/>
</dbReference>
<keyword evidence="5 11" id="KW-0812">Transmembrane</keyword>
<dbReference type="InterPro" id="IPR000531">
    <property type="entry name" value="Beta-barrel_TonB"/>
</dbReference>
<feature type="domain" description="TonB-dependent receptor-like beta-barrel" evidence="14">
    <location>
        <begin position="343"/>
        <end position="808"/>
    </location>
</feature>
<dbReference type="Pfam" id="PF00593">
    <property type="entry name" value="TonB_dep_Rec_b-barrel"/>
    <property type="match status" value="1"/>
</dbReference>
<evidence type="ECO:0000256" key="2">
    <source>
        <dbReference type="ARBA" id="ARBA00022448"/>
    </source>
</evidence>
<proteinExistence type="inferred from homology"/>
<dbReference type="GO" id="GO:0006826">
    <property type="term" value="P:iron ion transport"/>
    <property type="evidence" value="ECO:0007669"/>
    <property type="project" value="UniProtKB-KW"/>
</dbReference>
<dbReference type="PANTHER" id="PTHR32552:SF81">
    <property type="entry name" value="TONB-DEPENDENT OUTER MEMBRANE RECEPTOR"/>
    <property type="match status" value="1"/>
</dbReference>
<dbReference type="InterPro" id="IPR012910">
    <property type="entry name" value="Plug_dom"/>
</dbReference>
<name>A0AB39KVI7_9CAUL</name>
<organism evidence="16">
    <name type="scientific">Caulobacter sp. 73W</name>
    <dbReference type="NCBI Taxonomy" id="3161137"/>
    <lineage>
        <taxon>Bacteria</taxon>
        <taxon>Pseudomonadati</taxon>
        <taxon>Pseudomonadota</taxon>
        <taxon>Alphaproteobacteria</taxon>
        <taxon>Caulobacterales</taxon>
        <taxon>Caulobacteraceae</taxon>
        <taxon>Caulobacter</taxon>
    </lineage>
</organism>
<dbReference type="Pfam" id="PF07715">
    <property type="entry name" value="Plug"/>
    <property type="match status" value="1"/>
</dbReference>
<keyword evidence="6" id="KW-0408">Iron</keyword>
<keyword evidence="13" id="KW-0732">Signal</keyword>
<evidence type="ECO:0000256" key="7">
    <source>
        <dbReference type="ARBA" id="ARBA00023065"/>
    </source>
</evidence>
<evidence type="ECO:0000256" key="6">
    <source>
        <dbReference type="ARBA" id="ARBA00023004"/>
    </source>
</evidence>
<dbReference type="EMBL" id="CP158375">
    <property type="protein sequence ID" value="XDO97775.1"/>
    <property type="molecule type" value="Genomic_DNA"/>
</dbReference>
<keyword evidence="2 11" id="KW-0813">Transport</keyword>
<feature type="chain" id="PRO_5044221144" evidence="13">
    <location>
        <begin position="25"/>
        <end position="847"/>
    </location>
</feature>
<evidence type="ECO:0000313" key="16">
    <source>
        <dbReference type="EMBL" id="XDO97775.1"/>
    </source>
</evidence>
<evidence type="ECO:0000256" key="13">
    <source>
        <dbReference type="SAM" id="SignalP"/>
    </source>
</evidence>
<keyword evidence="7" id="KW-0406">Ion transport</keyword>
<dbReference type="InterPro" id="IPR039426">
    <property type="entry name" value="TonB-dep_rcpt-like"/>
</dbReference>
<feature type="domain" description="TonB-dependent receptor plug" evidence="15">
    <location>
        <begin position="45"/>
        <end position="150"/>
    </location>
</feature>
<keyword evidence="16" id="KW-0675">Receptor</keyword>
<gene>
    <name evidence="16" type="ORF">ABOZ73_04975</name>
</gene>
<dbReference type="AlphaFoldDB" id="A0AB39KVI7"/>